<reference evidence="1" key="1">
    <citation type="submission" date="2019-10" db="EMBL/GenBank/DDBJ databases">
        <authorList>
            <person name="Zhang R."/>
            <person name="Pan Y."/>
            <person name="Wang J."/>
            <person name="Ma R."/>
            <person name="Yu S."/>
        </authorList>
    </citation>
    <scope>NUCLEOTIDE SEQUENCE</scope>
    <source>
        <strain evidence="1">LA-IB0</strain>
        <tissue evidence="1">Leaf</tissue>
    </source>
</reference>
<proteinExistence type="predicted"/>
<dbReference type="PANTHER" id="PTHR35510:SF1">
    <property type="entry name" value="DBH-LIKE MONOOXYGENASE"/>
    <property type="match status" value="1"/>
</dbReference>
<evidence type="ECO:0000313" key="1">
    <source>
        <dbReference type="EMBL" id="KAG8373937.1"/>
    </source>
</evidence>
<accession>A0AAV6X1T9</accession>
<dbReference type="PANTHER" id="PTHR35510">
    <property type="entry name" value="DBH-LIKE MONOOXYGENASE"/>
    <property type="match status" value="1"/>
</dbReference>
<protein>
    <submittedName>
        <fullName evidence="1">Uncharacterized protein</fullName>
    </submittedName>
</protein>
<dbReference type="EMBL" id="WHWC01000011">
    <property type="protein sequence ID" value="KAG8373937.1"/>
    <property type="molecule type" value="Genomic_DNA"/>
</dbReference>
<name>A0AAV6X1T9_9LAMI</name>
<keyword evidence="2" id="KW-1185">Reference proteome</keyword>
<evidence type="ECO:0000313" key="2">
    <source>
        <dbReference type="Proteomes" id="UP000826271"/>
    </source>
</evidence>
<comment type="caution">
    <text evidence="1">The sequence shown here is derived from an EMBL/GenBank/DDBJ whole genome shotgun (WGS) entry which is preliminary data.</text>
</comment>
<sequence length="130" mass="15137">MEDYLAMKLKRKDLEDVNDDFSDFSLSSPARKIRRLDSELPPIIEDEECDIPLVFEQSVPQEQRFGVRIEELPDLPENEERAIVIFSPPNPRLQSPSNFSVSVDPHLISGFRSKYKWTCLFGFHLHFAEL</sequence>
<dbReference type="Proteomes" id="UP000826271">
    <property type="component" value="Unassembled WGS sequence"/>
</dbReference>
<organism evidence="1 2">
    <name type="scientific">Buddleja alternifolia</name>
    <dbReference type="NCBI Taxonomy" id="168488"/>
    <lineage>
        <taxon>Eukaryota</taxon>
        <taxon>Viridiplantae</taxon>
        <taxon>Streptophyta</taxon>
        <taxon>Embryophyta</taxon>
        <taxon>Tracheophyta</taxon>
        <taxon>Spermatophyta</taxon>
        <taxon>Magnoliopsida</taxon>
        <taxon>eudicotyledons</taxon>
        <taxon>Gunneridae</taxon>
        <taxon>Pentapetalae</taxon>
        <taxon>asterids</taxon>
        <taxon>lamiids</taxon>
        <taxon>Lamiales</taxon>
        <taxon>Scrophulariaceae</taxon>
        <taxon>Buddlejeae</taxon>
        <taxon>Buddleja</taxon>
    </lineage>
</organism>
<gene>
    <name evidence="1" type="ORF">BUALT_Bualt11G0077100</name>
</gene>
<dbReference type="AlphaFoldDB" id="A0AAV6X1T9"/>